<keyword evidence="2" id="KW-1133">Transmembrane helix</keyword>
<protein>
    <submittedName>
        <fullName evidence="4">Uncharacterized protein</fullName>
    </submittedName>
</protein>
<evidence type="ECO:0000313" key="5">
    <source>
        <dbReference type="Proteomes" id="UP000005239"/>
    </source>
</evidence>
<evidence type="ECO:0000256" key="2">
    <source>
        <dbReference type="SAM" id="Phobius"/>
    </source>
</evidence>
<keyword evidence="2" id="KW-0812">Transmembrane</keyword>
<feature type="transmembrane region" description="Helical" evidence="2">
    <location>
        <begin position="385"/>
        <end position="406"/>
    </location>
</feature>
<organism evidence="4 5">
    <name type="scientific">Pristionchus pacificus</name>
    <name type="common">Parasitic nematode worm</name>
    <dbReference type="NCBI Taxonomy" id="54126"/>
    <lineage>
        <taxon>Eukaryota</taxon>
        <taxon>Metazoa</taxon>
        <taxon>Ecdysozoa</taxon>
        <taxon>Nematoda</taxon>
        <taxon>Chromadorea</taxon>
        <taxon>Rhabditida</taxon>
        <taxon>Rhabditina</taxon>
        <taxon>Diplogasteromorpha</taxon>
        <taxon>Diplogasteroidea</taxon>
        <taxon>Neodiplogasteridae</taxon>
        <taxon>Pristionchus</taxon>
    </lineage>
</organism>
<feature type="compositionally biased region" description="Basic and acidic residues" evidence="1">
    <location>
        <begin position="415"/>
        <end position="428"/>
    </location>
</feature>
<feature type="transmembrane region" description="Helical" evidence="2">
    <location>
        <begin position="296"/>
        <end position="316"/>
    </location>
</feature>
<feature type="region of interest" description="Disordered" evidence="1">
    <location>
        <begin position="415"/>
        <end position="452"/>
    </location>
</feature>
<reference evidence="4" key="2">
    <citation type="submission" date="2022-06" db="UniProtKB">
        <authorList>
            <consortium name="EnsemblMetazoa"/>
        </authorList>
    </citation>
    <scope>IDENTIFICATION</scope>
    <source>
        <strain evidence="4">PS312</strain>
    </source>
</reference>
<feature type="compositionally biased region" description="Basic and acidic residues" evidence="1">
    <location>
        <begin position="331"/>
        <end position="351"/>
    </location>
</feature>
<gene>
    <name evidence="4" type="primary">WBGene00100642</name>
</gene>
<accession>A0A2A6BNP8</accession>
<feature type="chain" id="PRO_5043501083" evidence="3">
    <location>
        <begin position="28"/>
        <end position="452"/>
    </location>
</feature>
<proteinExistence type="predicted"/>
<name>A0A2A6BNP8_PRIPA</name>
<accession>A0A8R1YB40</accession>
<reference evidence="5" key="1">
    <citation type="journal article" date="2008" name="Nat. Genet.">
        <title>The Pristionchus pacificus genome provides a unique perspective on nematode lifestyle and parasitism.</title>
        <authorList>
            <person name="Dieterich C."/>
            <person name="Clifton S.W."/>
            <person name="Schuster L.N."/>
            <person name="Chinwalla A."/>
            <person name="Delehaunty K."/>
            <person name="Dinkelacker I."/>
            <person name="Fulton L."/>
            <person name="Fulton R."/>
            <person name="Godfrey J."/>
            <person name="Minx P."/>
            <person name="Mitreva M."/>
            <person name="Roeseler W."/>
            <person name="Tian H."/>
            <person name="Witte H."/>
            <person name="Yang S.P."/>
            <person name="Wilson R.K."/>
            <person name="Sommer R.J."/>
        </authorList>
    </citation>
    <scope>NUCLEOTIDE SEQUENCE [LARGE SCALE GENOMIC DNA]</scope>
    <source>
        <strain evidence="5">PS312</strain>
    </source>
</reference>
<evidence type="ECO:0000256" key="1">
    <source>
        <dbReference type="SAM" id="MobiDB-lite"/>
    </source>
</evidence>
<feature type="signal peptide" evidence="3">
    <location>
        <begin position="1"/>
        <end position="27"/>
    </location>
</feature>
<feature type="compositionally biased region" description="Low complexity" evidence="1">
    <location>
        <begin position="433"/>
        <end position="445"/>
    </location>
</feature>
<keyword evidence="5" id="KW-1185">Reference proteome</keyword>
<sequence>MARSLLPFSLHFLFCALVTQLITTVSAVNLTRCGQDMACLVSRCDGDLKNPDLVLFDLNQPKITLETCQIVLQFKKMSKNRYVFFLRLNYRRKIKESECYVAMELFDFEFAVDNFDVGHLTPHFEILGQHFTGDKYDLRVEFIPPEKEKFEDDSEIVLTTKFDSKIDTRSVSLEKVITAIRATETCSTEVLSHLDHISTKKFLLERVDFTDIQLTCPESFDLCIAKTGMHPIRIREIYCENNQWQTNFFNASDESLLGFIDESGVIAVSLGNDPHTLTIVDALSIGCVKRHQHKKGVVLCVLALLHISIVSIVLLYNSQMHRQTWTADIIKDSNENRRKPDAQKGSDHKSENNTGKRKARRHGPLDKSEVTTASEWLKNNWMCSIVIPIIVIAGIGGCIVFLVFMLKTKDEQENLMREGRRREEERLNEYSVRNSSFSTSNTGSSRSEEALV</sequence>
<dbReference type="EnsemblMetazoa" id="PPA11088.1">
    <property type="protein sequence ID" value="PPA11088.1"/>
    <property type="gene ID" value="WBGene00100642"/>
</dbReference>
<evidence type="ECO:0000256" key="3">
    <source>
        <dbReference type="SAM" id="SignalP"/>
    </source>
</evidence>
<dbReference type="AlphaFoldDB" id="A0A2A6BNP8"/>
<keyword evidence="3" id="KW-0732">Signal</keyword>
<dbReference type="Proteomes" id="UP000005239">
    <property type="component" value="Unassembled WGS sequence"/>
</dbReference>
<feature type="region of interest" description="Disordered" evidence="1">
    <location>
        <begin position="331"/>
        <end position="369"/>
    </location>
</feature>
<evidence type="ECO:0000313" key="4">
    <source>
        <dbReference type="EnsemblMetazoa" id="PPA11088.1"/>
    </source>
</evidence>
<keyword evidence="2" id="KW-0472">Membrane</keyword>